<dbReference type="EMBL" id="CAJHNH020006545">
    <property type="protein sequence ID" value="CAG5133864.1"/>
    <property type="molecule type" value="Genomic_DNA"/>
</dbReference>
<evidence type="ECO:0000313" key="7">
    <source>
        <dbReference type="Proteomes" id="UP000678393"/>
    </source>
</evidence>
<evidence type="ECO:0000256" key="4">
    <source>
        <dbReference type="ARBA" id="ARBA00022801"/>
    </source>
</evidence>
<dbReference type="PROSITE" id="PS00131">
    <property type="entry name" value="CARBOXYPEPT_SER_SER"/>
    <property type="match status" value="1"/>
</dbReference>
<evidence type="ECO:0000256" key="1">
    <source>
        <dbReference type="ARBA" id="ARBA00009431"/>
    </source>
</evidence>
<dbReference type="PRINTS" id="PR00724">
    <property type="entry name" value="CRBOXYPTASEC"/>
</dbReference>
<keyword evidence="2 5" id="KW-0121">Carboxypeptidase</keyword>
<dbReference type="Proteomes" id="UP000678393">
    <property type="component" value="Unassembled WGS sequence"/>
</dbReference>
<dbReference type="InterPro" id="IPR029058">
    <property type="entry name" value="AB_hydrolase_fold"/>
</dbReference>
<dbReference type="EC" id="3.4.16.-" evidence="5"/>
<comment type="caution">
    <text evidence="6">The sequence shown here is derived from an EMBL/GenBank/DDBJ whole genome shotgun (WGS) entry which is preliminary data.</text>
</comment>
<evidence type="ECO:0000256" key="2">
    <source>
        <dbReference type="ARBA" id="ARBA00022645"/>
    </source>
</evidence>
<evidence type="ECO:0000256" key="5">
    <source>
        <dbReference type="RuleBase" id="RU361156"/>
    </source>
</evidence>
<feature type="chain" id="PRO_5035968056" description="Carboxypeptidase" evidence="5">
    <location>
        <begin position="19"/>
        <end position="456"/>
    </location>
</feature>
<keyword evidence="5" id="KW-0732">Signal</keyword>
<keyword evidence="7" id="KW-1185">Reference proteome</keyword>
<dbReference type="GO" id="GO:1904715">
    <property type="term" value="P:negative regulation of chaperone-mediated autophagy"/>
    <property type="evidence" value="ECO:0007669"/>
    <property type="project" value="UniProtKB-ARBA"/>
</dbReference>
<dbReference type="PANTHER" id="PTHR11802:SF502">
    <property type="entry name" value="LYSOSOMAL PROTECTIVE PROTEIN"/>
    <property type="match status" value="1"/>
</dbReference>
<protein>
    <recommendedName>
        <fullName evidence="5">Carboxypeptidase</fullName>
        <ecNumber evidence="5">3.4.16.-</ecNumber>
    </recommendedName>
</protein>
<evidence type="ECO:0000256" key="3">
    <source>
        <dbReference type="ARBA" id="ARBA00022670"/>
    </source>
</evidence>
<name>A0A8S3ZYC7_9EUPU</name>
<keyword evidence="4 5" id="KW-0378">Hydrolase</keyword>
<dbReference type="GO" id="GO:0031647">
    <property type="term" value="P:regulation of protein stability"/>
    <property type="evidence" value="ECO:0007669"/>
    <property type="project" value="UniProtKB-ARBA"/>
</dbReference>
<dbReference type="SUPFAM" id="SSF53474">
    <property type="entry name" value="alpha/beta-Hydrolases"/>
    <property type="match status" value="1"/>
</dbReference>
<dbReference type="OrthoDB" id="443318at2759"/>
<dbReference type="InterPro" id="IPR001563">
    <property type="entry name" value="Peptidase_S10"/>
</dbReference>
<organism evidence="6 7">
    <name type="scientific">Candidula unifasciata</name>
    <dbReference type="NCBI Taxonomy" id="100452"/>
    <lineage>
        <taxon>Eukaryota</taxon>
        <taxon>Metazoa</taxon>
        <taxon>Spiralia</taxon>
        <taxon>Lophotrochozoa</taxon>
        <taxon>Mollusca</taxon>
        <taxon>Gastropoda</taxon>
        <taxon>Heterobranchia</taxon>
        <taxon>Euthyneura</taxon>
        <taxon>Panpulmonata</taxon>
        <taxon>Eupulmonata</taxon>
        <taxon>Stylommatophora</taxon>
        <taxon>Helicina</taxon>
        <taxon>Helicoidea</taxon>
        <taxon>Geomitridae</taxon>
        <taxon>Candidula</taxon>
    </lineage>
</organism>
<dbReference type="FunFam" id="3.40.50.1820:FF:000335">
    <property type="entry name" value="Carboxypeptidase"/>
    <property type="match status" value="1"/>
</dbReference>
<accession>A0A8S3ZYC7</accession>
<dbReference type="GO" id="GO:0006508">
    <property type="term" value="P:proteolysis"/>
    <property type="evidence" value="ECO:0007669"/>
    <property type="project" value="UniProtKB-KW"/>
</dbReference>
<sequence length="456" mass="51798">MKILCLLVLVGWVREGFAAPKEDLITNLPGLSWKPNFRQYSGYLQASGSKKLHYWFVESSSRPPTDPVVVWMNGGPGCSSLDGFLTEHGPFRVKDDGNTLEPNPYSWNQITNMIYLEAPAGVGFSYSDDRNYTTDDDDTAKNNHLALQDFFRKFPEYSRNELYLTGESYAGIYVPTLASLVLDDPSLNIKGYAVGNGLSDNSMNDNSIVYFTYYHGLIGTKEWFRMLHACCPGNETELWCDFVAGSAKYPECQKENDRIYNLVWNSGLNVYNLYSECAGGATSHNLRFDADRGKFVTSNFGWPFAFLKDRAAELRQQLSMIPADKLVSSPPCTNDTSIVKYLNSPRTRDALHIPDDVQEWELCSNVVSATYKRTYSTVAPQYQKAINKKLRILVYNGDIDMACNFLGDEWFVDSLHVQNPQERKPWFYKAEDGTRQVAGYVKSFERVTYVTLRVSY</sequence>
<dbReference type="Gene3D" id="3.40.50.1820">
    <property type="entry name" value="alpha/beta hydrolase"/>
    <property type="match status" value="2"/>
</dbReference>
<dbReference type="GO" id="GO:0004185">
    <property type="term" value="F:serine-type carboxypeptidase activity"/>
    <property type="evidence" value="ECO:0007669"/>
    <property type="project" value="UniProtKB-UniRule"/>
</dbReference>
<evidence type="ECO:0000313" key="6">
    <source>
        <dbReference type="EMBL" id="CAG5133864.1"/>
    </source>
</evidence>
<comment type="similarity">
    <text evidence="1 5">Belongs to the peptidase S10 family.</text>
</comment>
<reference evidence="6" key="1">
    <citation type="submission" date="2021-04" db="EMBL/GenBank/DDBJ databases">
        <authorList>
            <consortium name="Molecular Ecology Group"/>
        </authorList>
    </citation>
    <scope>NUCLEOTIDE SEQUENCE</scope>
</reference>
<dbReference type="InterPro" id="IPR018202">
    <property type="entry name" value="Ser_caboxypep_ser_AS"/>
</dbReference>
<feature type="non-terminal residue" evidence="6">
    <location>
        <position position="1"/>
    </location>
</feature>
<dbReference type="Pfam" id="PF00450">
    <property type="entry name" value="Peptidase_S10"/>
    <property type="match status" value="1"/>
</dbReference>
<dbReference type="PANTHER" id="PTHR11802">
    <property type="entry name" value="SERINE PROTEASE FAMILY S10 SERINE CARBOXYPEPTIDASE"/>
    <property type="match status" value="1"/>
</dbReference>
<keyword evidence="3 5" id="KW-0645">Protease</keyword>
<gene>
    <name evidence="6" type="ORF">CUNI_LOCUS19422</name>
</gene>
<dbReference type="AlphaFoldDB" id="A0A8S3ZYC7"/>
<proteinExistence type="inferred from homology"/>
<feature type="signal peptide" evidence="5">
    <location>
        <begin position="1"/>
        <end position="18"/>
    </location>
</feature>